<reference evidence="2 3" key="1">
    <citation type="submission" date="2021-06" db="EMBL/GenBank/DDBJ databases">
        <authorList>
            <person name="Kallberg Y."/>
            <person name="Tangrot J."/>
            <person name="Rosling A."/>
        </authorList>
    </citation>
    <scope>NUCLEOTIDE SEQUENCE [LARGE SCALE GENOMIC DNA]</scope>
    <source>
        <strain evidence="2 3">120-4 pot B 10/14</strain>
    </source>
</reference>
<proteinExistence type="predicted"/>
<evidence type="ECO:0000256" key="1">
    <source>
        <dbReference type="SAM" id="Phobius"/>
    </source>
</evidence>
<keyword evidence="3" id="KW-1185">Reference proteome</keyword>
<sequence>LKVVKHKDLLNIDNLGLVVYSNFVLLVSIYLVGVKDHLLIS</sequence>
<keyword evidence="1" id="KW-0812">Transmembrane</keyword>
<keyword evidence="1" id="KW-0472">Membrane</keyword>
<feature type="non-terminal residue" evidence="2">
    <location>
        <position position="1"/>
    </location>
</feature>
<feature type="transmembrane region" description="Helical" evidence="1">
    <location>
        <begin position="12"/>
        <end position="32"/>
    </location>
</feature>
<evidence type="ECO:0000313" key="2">
    <source>
        <dbReference type="EMBL" id="CAG8704482.1"/>
    </source>
</evidence>
<comment type="caution">
    <text evidence="2">The sequence shown here is derived from an EMBL/GenBank/DDBJ whole genome shotgun (WGS) entry which is preliminary data.</text>
</comment>
<dbReference type="Proteomes" id="UP000789901">
    <property type="component" value="Unassembled WGS sequence"/>
</dbReference>
<keyword evidence="1" id="KW-1133">Transmembrane helix</keyword>
<accession>A0ABN7V0A7</accession>
<name>A0ABN7V0A7_GIGMA</name>
<gene>
    <name evidence="2" type="ORF">GMARGA_LOCUS12343</name>
</gene>
<protein>
    <submittedName>
        <fullName evidence="2">116_t:CDS:1</fullName>
    </submittedName>
</protein>
<organism evidence="2 3">
    <name type="scientific">Gigaspora margarita</name>
    <dbReference type="NCBI Taxonomy" id="4874"/>
    <lineage>
        <taxon>Eukaryota</taxon>
        <taxon>Fungi</taxon>
        <taxon>Fungi incertae sedis</taxon>
        <taxon>Mucoromycota</taxon>
        <taxon>Glomeromycotina</taxon>
        <taxon>Glomeromycetes</taxon>
        <taxon>Diversisporales</taxon>
        <taxon>Gigasporaceae</taxon>
        <taxon>Gigaspora</taxon>
    </lineage>
</organism>
<evidence type="ECO:0000313" key="3">
    <source>
        <dbReference type="Proteomes" id="UP000789901"/>
    </source>
</evidence>
<dbReference type="EMBL" id="CAJVQB010007499">
    <property type="protein sequence ID" value="CAG8704482.1"/>
    <property type="molecule type" value="Genomic_DNA"/>
</dbReference>